<dbReference type="InterPro" id="IPR010997">
    <property type="entry name" value="HRDC-like_sf"/>
</dbReference>
<dbReference type="InterPro" id="IPR005574">
    <property type="entry name" value="Rpb4/RPC9"/>
</dbReference>
<dbReference type="Proteomes" id="UP000663823">
    <property type="component" value="Unassembled WGS sequence"/>
</dbReference>
<dbReference type="Proteomes" id="UP000663874">
    <property type="component" value="Unassembled WGS sequence"/>
</dbReference>
<dbReference type="Proteomes" id="UP000663882">
    <property type="component" value="Unassembled WGS sequence"/>
</dbReference>
<dbReference type="EMBL" id="CAJNOO010002568">
    <property type="protein sequence ID" value="CAF1279732.1"/>
    <property type="molecule type" value="Genomic_DNA"/>
</dbReference>
<evidence type="ECO:0000313" key="13">
    <source>
        <dbReference type="EMBL" id="CAF1279732.1"/>
    </source>
</evidence>
<dbReference type="Proteomes" id="UP000663864">
    <property type="component" value="Unassembled WGS sequence"/>
</dbReference>
<protein>
    <recommendedName>
        <fullName evidence="3">DNA-directed RNA polymerase III subunit RPC9</fullName>
    </recommendedName>
</protein>
<dbReference type="Proteomes" id="UP000663836">
    <property type="component" value="Unassembled WGS sequence"/>
</dbReference>
<dbReference type="InterPro" id="IPR038324">
    <property type="entry name" value="Rpb4/RPC9_sf"/>
</dbReference>
<dbReference type="InterPro" id="IPR038846">
    <property type="entry name" value="RPC9"/>
</dbReference>
<dbReference type="SUPFAM" id="SSF47819">
    <property type="entry name" value="HRDC-like"/>
    <property type="match status" value="1"/>
</dbReference>
<evidence type="ECO:0000313" key="17">
    <source>
        <dbReference type="Proteomes" id="UP000663864"/>
    </source>
</evidence>
<dbReference type="GO" id="GO:0000166">
    <property type="term" value="F:nucleotide binding"/>
    <property type="evidence" value="ECO:0007669"/>
    <property type="project" value="InterPro"/>
</dbReference>
<reference evidence="11" key="1">
    <citation type="submission" date="2021-02" db="EMBL/GenBank/DDBJ databases">
        <authorList>
            <person name="Nowell W R."/>
        </authorList>
    </citation>
    <scope>NUCLEOTIDE SEQUENCE</scope>
</reference>
<dbReference type="Proteomes" id="UP000663889">
    <property type="component" value="Unassembled WGS sequence"/>
</dbReference>
<comment type="function">
    <text evidence="9">DNA-dependent RNA polymerase catalyzes the transcription of DNA into RNA using the four ribonucleoside triphosphates as substrates. Specific peripheric component of RNA polymerase III (Pol III) which synthesizes small non-coding RNAs including 5S rRNA, snRNAs, tRNAs and miRNAs from at least 500 distinct genomic loci. With POLR3H/RPC8 forms a mobile stalk that protrudes from Pol III core and functions primarily in transcription initiation. Pol III plays a key role in sensing and limiting infection by intracellular bacteria and DNA viruses. Acts as nuclear and cytosolic DNA sensor involved in innate immune response. Can sense non-self dsDNA that serves as template for transcription into dsRNA. The non-self RNA polymerase III transcripts, such as Epstein-Barr virus-encoded RNAs (EBERs) induce type I interferon and NF-kappa-B through the RIG-I pathway.</text>
</comment>
<evidence type="ECO:0000313" key="12">
    <source>
        <dbReference type="EMBL" id="CAF1191555.1"/>
    </source>
</evidence>
<dbReference type="SMART" id="SM00657">
    <property type="entry name" value="RPOL4c"/>
    <property type="match status" value="1"/>
</dbReference>
<evidence type="ECO:0000256" key="8">
    <source>
        <dbReference type="ARBA" id="ARBA00044007"/>
    </source>
</evidence>
<comment type="caution">
    <text evidence="11">The sequence shown here is derived from an EMBL/GenBank/DDBJ whole genome shotgun (WGS) entry which is preliminary data.</text>
</comment>
<evidence type="ECO:0000256" key="6">
    <source>
        <dbReference type="ARBA" id="ARBA00023242"/>
    </source>
</evidence>
<keyword evidence="4" id="KW-0240">DNA-directed RNA polymerase</keyword>
<comment type="subunit">
    <text evidence="8">Component of the RNA polymerase III complex consisting of 17 subunits: a ten-subunit horseshoe-shaped catalytic core composed of POLR3A/RPC1, POLR3B/RPC2, POLR1C/RPAC1, POLR1D/RPAC2, POLR3K/RPC10, POLR2E/RPABC1, POLR2F/RPABC2, POLR2H/RPABC3, POLR2K/RPABC4 and POLR2L/RPABC5; a mobile stalk composed of two subunits POLR3H/RPC8 and CRCP/RPC9, protruding from the core and functioning primarily in transcription initiation; and additional subunits homologous to general transcription factors of the RNA polymerase II machinery, POLR3C/RPC3-POLR3F/RPC6-POLR3G/RPC7 heterotrimer required for transcription initiation and POLR3D/RPC4-POLR3E/RPC5 heterodimer involved in both transcription initiation and termination.</text>
</comment>
<dbReference type="EMBL" id="CAJOBD010000577">
    <property type="protein sequence ID" value="CAF3691279.1"/>
    <property type="molecule type" value="Genomic_DNA"/>
</dbReference>
<evidence type="ECO:0000256" key="2">
    <source>
        <dbReference type="ARBA" id="ARBA00006898"/>
    </source>
</evidence>
<comment type="subcellular location">
    <subcellularLocation>
        <location evidence="1">Nucleus</location>
    </subcellularLocation>
</comment>
<feature type="domain" description="RNA polymerase Rpb4/RPC9 core" evidence="10">
    <location>
        <begin position="1"/>
        <end position="136"/>
    </location>
</feature>
<evidence type="ECO:0000256" key="4">
    <source>
        <dbReference type="ARBA" id="ARBA00022478"/>
    </source>
</evidence>
<evidence type="ECO:0000259" key="10">
    <source>
        <dbReference type="SMART" id="SM00657"/>
    </source>
</evidence>
<evidence type="ECO:0000313" key="11">
    <source>
        <dbReference type="EMBL" id="CAF1120257.1"/>
    </source>
</evidence>
<comment type="function">
    <text evidence="7">Accessory protein for the calcitonin gene-related peptide (CGRP) receptor. It modulates CGRP responsiveness in a variety of tissues.</text>
</comment>
<accession>A0A814QJ90</accession>
<dbReference type="PANTHER" id="PTHR15561:SF0">
    <property type="entry name" value="DNA-DIRECTED RNA POLYMERASE III SUBUNIT RPC9"/>
    <property type="match status" value="1"/>
</dbReference>
<evidence type="ECO:0000256" key="9">
    <source>
        <dbReference type="ARBA" id="ARBA00045808"/>
    </source>
</evidence>
<dbReference type="EMBL" id="CAJOBE010003039">
    <property type="protein sequence ID" value="CAF3858076.1"/>
    <property type="molecule type" value="Genomic_DNA"/>
</dbReference>
<dbReference type="Gene3D" id="1.20.1250.40">
    <property type="match status" value="1"/>
</dbReference>
<dbReference type="GO" id="GO:0005666">
    <property type="term" value="C:RNA polymerase III complex"/>
    <property type="evidence" value="ECO:0007669"/>
    <property type="project" value="InterPro"/>
</dbReference>
<comment type="similarity">
    <text evidence="2">Belongs to the eukaryotic RPC9 RNA polymerase subunit family.</text>
</comment>
<dbReference type="EMBL" id="CAJNOU010001354">
    <property type="protein sequence ID" value="CAF1191555.1"/>
    <property type="molecule type" value="Genomic_DNA"/>
</dbReference>
<dbReference type="PANTHER" id="PTHR15561">
    <property type="entry name" value="CALCITONIN GENE-RELATED PEPTIDE-RECEPTOR COMPONENT PROTEIN"/>
    <property type="match status" value="1"/>
</dbReference>
<dbReference type="GO" id="GO:0006384">
    <property type="term" value="P:transcription initiation at RNA polymerase III promoter"/>
    <property type="evidence" value="ECO:0007669"/>
    <property type="project" value="InterPro"/>
</dbReference>
<evidence type="ECO:0000313" key="15">
    <source>
        <dbReference type="EMBL" id="CAF3858076.1"/>
    </source>
</evidence>
<evidence type="ECO:0000256" key="1">
    <source>
        <dbReference type="ARBA" id="ARBA00004123"/>
    </source>
</evidence>
<evidence type="ECO:0000313" key="16">
    <source>
        <dbReference type="EMBL" id="CAF3943094.1"/>
    </source>
</evidence>
<organism evidence="11 17">
    <name type="scientific">Rotaria sordida</name>
    <dbReference type="NCBI Taxonomy" id="392033"/>
    <lineage>
        <taxon>Eukaryota</taxon>
        <taxon>Metazoa</taxon>
        <taxon>Spiralia</taxon>
        <taxon>Gnathifera</taxon>
        <taxon>Rotifera</taxon>
        <taxon>Eurotatoria</taxon>
        <taxon>Bdelloidea</taxon>
        <taxon>Philodinida</taxon>
        <taxon>Philodinidae</taxon>
        <taxon>Rotaria</taxon>
    </lineage>
</organism>
<keyword evidence="5" id="KW-0804">Transcription</keyword>
<dbReference type="InterPro" id="IPR006590">
    <property type="entry name" value="RNA_pol_Rpb4/RPC9_core"/>
</dbReference>
<dbReference type="Pfam" id="PF03874">
    <property type="entry name" value="RNA_pol_Rpb4"/>
    <property type="match status" value="1"/>
</dbReference>
<evidence type="ECO:0000256" key="3">
    <source>
        <dbReference type="ARBA" id="ARBA00016672"/>
    </source>
</evidence>
<name>A0A814QJ90_9BILA</name>
<evidence type="ECO:0000313" key="14">
    <source>
        <dbReference type="EMBL" id="CAF3691279.1"/>
    </source>
</evidence>
<dbReference type="OrthoDB" id="1746530at2759"/>
<dbReference type="AlphaFoldDB" id="A0A814QJ90"/>
<dbReference type="EMBL" id="CAJOAX010005303">
    <property type="protein sequence ID" value="CAF3943094.1"/>
    <property type="molecule type" value="Genomic_DNA"/>
</dbReference>
<evidence type="ECO:0000256" key="5">
    <source>
        <dbReference type="ARBA" id="ARBA00023163"/>
    </source>
</evidence>
<sequence length="151" mass="17571">MDFQRDSIRSLSNYETYLVVKQIHETNNERENGKRGKKGQNRTLEHCNYGLNTVTYETLKYLEQTPCVEQNPNIITQFYNVVKKFDLKKNEILQILNLRPTTPVELQLIIEDSETRLTEIQSNELIDLIRTQLPPVGGSNQTNLPNETMES</sequence>
<dbReference type="EMBL" id="CAJNOT010000972">
    <property type="protein sequence ID" value="CAF1120257.1"/>
    <property type="molecule type" value="Genomic_DNA"/>
</dbReference>
<proteinExistence type="inferred from homology"/>
<evidence type="ECO:0000256" key="7">
    <source>
        <dbReference type="ARBA" id="ARBA00043924"/>
    </source>
</evidence>
<gene>
    <name evidence="15" type="ORF">FNK824_LOCUS18311</name>
    <name evidence="14" type="ORF">JBS370_LOCUS8866</name>
    <name evidence="16" type="ORF">OTI717_LOCUS25973</name>
    <name evidence="13" type="ORF">RFH988_LOCUS28634</name>
    <name evidence="12" type="ORF">SEV965_LOCUS20624</name>
    <name evidence="11" type="ORF">ZHD862_LOCUS18592</name>
</gene>
<keyword evidence="6" id="KW-0539">Nucleus</keyword>